<evidence type="ECO:0000256" key="10">
    <source>
        <dbReference type="ARBA" id="ARBA00022840"/>
    </source>
</evidence>
<dbReference type="InterPro" id="IPR036641">
    <property type="entry name" value="HPT_dom_sf"/>
</dbReference>
<dbReference type="PANTHER" id="PTHR43047">
    <property type="entry name" value="TWO-COMPONENT HISTIDINE PROTEIN KINASE"/>
    <property type="match status" value="1"/>
</dbReference>
<dbReference type="SUPFAM" id="SSF55874">
    <property type="entry name" value="ATPase domain of HSP90 chaperone/DNA topoisomerase II/histidine kinase"/>
    <property type="match status" value="1"/>
</dbReference>
<dbReference type="InterPro" id="IPR036097">
    <property type="entry name" value="HisK_dim/P_sf"/>
</dbReference>
<keyword evidence="13 15" id="KW-0472">Membrane</keyword>
<evidence type="ECO:0000256" key="5">
    <source>
        <dbReference type="ARBA" id="ARBA00022519"/>
    </source>
</evidence>
<keyword evidence="6" id="KW-0597">Phosphoprotein</keyword>
<dbReference type="Proteomes" id="UP000065521">
    <property type="component" value="Unassembled WGS sequence"/>
</dbReference>
<evidence type="ECO:0000256" key="2">
    <source>
        <dbReference type="ARBA" id="ARBA00004429"/>
    </source>
</evidence>
<evidence type="ECO:0000256" key="7">
    <source>
        <dbReference type="ARBA" id="ARBA00022679"/>
    </source>
</evidence>
<dbReference type="Pfam" id="PF00072">
    <property type="entry name" value="Response_reg"/>
    <property type="match status" value="1"/>
</dbReference>
<feature type="region of interest" description="Disordered" evidence="14">
    <location>
        <begin position="969"/>
        <end position="992"/>
    </location>
</feature>
<dbReference type="PANTHER" id="PTHR43047:SF72">
    <property type="entry name" value="OSMOSENSING HISTIDINE PROTEIN KINASE SLN1"/>
    <property type="match status" value="1"/>
</dbReference>
<dbReference type="Gene3D" id="1.10.287.130">
    <property type="match status" value="1"/>
</dbReference>
<reference evidence="16 17" key="1">
    <citation type="submission" date="2015-11" db="EMBL/GenBank/DDBJ databases">
        <title>Expanding the genomic diversity of Burkholderia species for the development of highly accurate diagnostics.</title>
        <authorList>
            <person name="Sahl J."/>
            <person name="Keim P."/>
            <person name="Wagner D."/>
        </authorList>
    </citation>
    <scope>NUCLEOTIDE SEQUENCE [LARGE SCALE GENOMIC DNA]</scope>
    <source>
        <strain evidence="16 17">RF32-BP4</strain>
    </source>
</reference>
<gene>
    <name evidence="16" type="ORF">WI38_33900</name>
</gene>
<dbReference type="RefSeq" id="WP_059638496.1">
    <property type="nucleotide sequence ID" value="NZ_CP013369.1"/>
</dbReference>
<evidence type="ECO:0000313" key="17">
    <source>
        <dbReference type="Proteomes" id="UP000065521"/>
    </source>
</evidence>
<dbReference type="EC" id="2.7.13.3" evidence="3"/>
<keyword evidence="10" id="KW-0547">Nucleotide-binding</keyword>
<evidence type="ECO:0000256" key="11">
    <source>
        <dbReference type="ARBA" id="ARBA00022989"/>
    </source>
</evidence>
<keyword evidence="5" id="KW-0997">Cell inner membrane</keyword>
<dbReference type="EMBL" id="LOTN01000080">
    <property type="protein sequence ID" value="KUZ80274.1"/>
    <property type="molecule type" value="Genomic_DNA"/>
</dbReference>
<dbReference type="Pfam" id="PF02518">
    <property type="entry name" value="HATPase_c"/>
    <property type="match status" value="1"/>
</dbReference>
<dbReference type="Gene3D" id="3.30.450.20">
    <property type="entry name" value="PAS domain"/>
    <property type="match status" value="1"/>
</dbReference>
<feature type="transmembrane region" description="Helical" evidence="15">
    <location>
        <begin position="323"/>
        <end position="344"/>
    </location>
</feature>
<keyword evidence="11 15" id="KW-1133">Transmembrane helix</keyword>
<dbReference type="InterPro" id="IPR003661">
    <property type="entry name" value="HisK_dim/P_dom"/>
</dbReference>
<dbReference type="PROSITE" id="PS50109">
    <property type="entry name" value="HIS_KIN"/>
    <property type="match status" value="1"/>
</dbReference>
<keyword evidence="8 15" id="KW-0812">Transmembrane</keyword>
<dbReference type="SUPFAM" id="SSF47226">
    <property type="entry name" value="Histidine-containing phosphotransfer domain, HPT domain"/>
    <property type="match status" value="1"/>
</dbReference>
<dbReference type="SMART" id="SM00387">
    <property type="entry name" value="HATPase_c"/>
    <property type="match status" value="1"/>
</dbReference>
<dbReference type="SUPFAM" id="SSF47384">
    <property type="entry name" value="Homodimeric domain of signal transducing histidine kinase"/>
    <property type="match status" value="1"/>
</dbReference>
<evidence type="ECO:0000256" key="9">
    <source>
        <dbReference type="ARBA" id="ARBA00022777"/>
    </source>
</evidence>
<dbReference type="CDD" id="cd00082">
    <property type="entry name" value="HisKA"/>
    <property type="match status" value="1"/>
</dbReference>
<keyword evidence="12" id="KW-0902">Two-component regulatory system</keyword>
<dbReference type="Gene3D" id="3.30.565.10">
    <property type="entry name" value="Histidine kinase-like ATPase, C-terminal domain"/>
    <property type="match status" value="1"/>
</dbReference>
<organism evidence="16 17">
    <name type="scientific">Burkholderia ubonensis</name>
    <dbReference type="NCBI Taxonomy" id="101571"/>
    <lineage>
        <taxon>Bacteria</taxon>
        <taxon>Pseudomonadati</taxon>
        <taxon>Pseudomonadota</taxon>
        <taxon>Betaproteobacteria</taxon>
        <taxon>Burkholderiales</taxon>
        <taxon>Burkholderiaceae</taxon>
        <taxon>Burkholderia</taxon>
        <taxon>Burkholderia cepacia complex</taxon>
    </lineage>
</organism>
<dbReference type="PROSITE" id="PS50110">
    <property type="entry name" value="RESPONSE_REGULATORY"/>
    <property type="match status" value="1"/>
</dbReference>
<dbReference type="InterPro" id="IPR011006">
    <property type="entry name" value="CheY-like_superfamily"/>
</dbReference>
<protein>
    <recommendedName>
        <fullName evidence="3">histidine kinase</fullName>
        <ecNumber evidence="3">2.7.13.3</ecNumber>
    </recommendedName>
</protein>
<evidence type="ECO:0000256" key="12">
    <source>
        <dbReference type="ARBA" id="ARBA00023012"/>
    </source>
</evidence>
<dbReference type="InterPro" id="IPR005467">
    <property type="entry name" value="His_kinase_dom"/>
</dbReference>
<proteinExistence type="predicted"/>
<dbReference type="SMART" id="SM00388">
    <property type="entry name" value="HisKA"/>
    <property type="match status" value="1"/>
</dbReference>
<accession>A0A102KRK7</accession>
<dbReference type="InterPro" id="IPR008207">
    <property type="entry name" value="Sig_transdc_His_kin_Hpt_dom"/>
</dbReference>
<dbReference type="SMART" id="SM00448">
    <property type="entry name" value="REC"/>
    <property type="match status" value="1"/>
</dbReference>
<dbReference type="InterPro" id="IPR036890">
    <property type="entry name" value="HATPase_C_sf"/>
</dbReference>
<feature type="transmembrane region" description="Helical" evidence="15">
    <location>
        <begin position="29"/>
        <end position="53"/>
    </location>
</feature>
<name>A0A102KRK7_9BURK</name>
<dbReference type="Pfam" id="PF00512">
    <property type="entry name" value="HisKA"/>
    <property type="match status" value="1"/>
</dbReference>
<evidence type="ECO:0000256" key="6">
    <source>
        <dbReference type="ARBA" id="ARBA00022553"/>
    </source>
</evidence>
<keyword evidence="4" id="KW-1003">Cell membrane</keyword>
<evidence type="ECO:0000313" key="16">
    <source>
        <dbReference type="EMBL" id="KUZ80274.1"/>
    </source>
</evidence>
<dbReference type="PRINTS" id="PR00344">
    <property type="entry name" value="BCTRLSENSOR"/>
</dbReference>
<evidence type="ECO:0000256" key="15">
    <source>
        <dbReference type="SAM" id="Phobius"/>
    </source>
</evidence>
<keyword evidence="7" id="KW-0808">Transferase</keyword>
<comment type="subcellular location">
    <subcellularLocation>
        <location evidence="2">Cell inner membrane</location>
        <topology evidence="2">Multi-pass membrane protein</topology>
    </subcellularLocation>
</comment>
<evidence type="ECO:0000256" key="1">
    <source>
        <dbReference type="ARBA" id="ARBA00000085"/>
    </source>
</evidence>
<evidence type="ECO:0000256" key="8">
    <source>
        <dbReference type="ARBA" id="ARBA00022692"/>
    </source>
</evidence>
<keyword evidence="10" id="KW-0067">ATP-binding</keyword>
<dbReference type="CDD" id="cd17546">
    <property type="entry name" value="REC_hyHK_CKI1_RcsC-like"/>
    <property type="match status" value="1"/>
</dbReference>
<evidence type="ECO:0000256" key="3">
    <source>
        <dbReference type="ARBA" id="ARBA00012438"/>
    </source>
</evidence>
<evidence type="ECO:0000256" key="14">
    <source>
        <dbReference type="SAM" id="MobiDB-lite"/>
    </source>
</evidence>
<dbReference type="InterPro" id="IPR003594">
    <property type="entry name" value="HATPase_dom"/>
</dbReference>
<sequence length="1088" mass="119241">MQSVLPEVEGSPLKKFYSLESNLQRERRVFTVVIALLVSVALGFSIITVTGLFQTAFRQEEQAARIHEKEVVDTFLQRRMMLTTAALVLQLRMNGAPSVTGTSVPNVCTPMNNNTFDDKALLESCDYTVQLLTNSGQAPSIEMVAADGSVGYGYLFPTGDLSALRSGTPTELVASVLERYRKRGVDPLDAARKKLILWFAAGNGEQGDDLHMVGASVVYRGDKLYAIVLTSVDLRSLLSTIERAGRVHRPVVVDSDGIPLVDADSVAMVRQVDAHLVGKQDGLYHWVPGFGWAIRRPALFAGFGHMMYLLPLDLQLRSMRYELWLIGGATIVLIALLFIAFRYWNYRFLTRIYSEASRALESEMLNHLLVHATPVGLCIVRRSTLEIVVANPIARSMLGLRISDKHLPRELQSAFESSLAGQDTDADDSHIFQFPFALSRAGHSPVYIEITYAPATLNAQEVFFCAITDMTSHHQAEILLREAKLTSDAAAKAKVAFFASMSHEIRTPLASLVGNIELVARGALAPEQQARVKAMETSARGLMQIVNDVLDFSKIDVGELSLMEEWASIADLLDRLALAHAPLATQQGLKFYTVFERNLPSRLHFDPIRVSQIVNNLLSNALKFTPSGKIVLRAGWSAGELEISVTDSGIGIPDDLQHRLFQPFTQGDSNRLMQARGTGLGLSICARLCDLMKGRLNLESTVGVGTRITVVLPLNASEGDASSAGWTLPYHRVAVLCRAKENLEWLNNLFDPDEATVTSVANPVVPIDEHAHDFLIVTDEFAPADILEWWPTPGSILWAIQAGPLVPRRRDDGGVEISLYSLAGLKSAARMLADGRQATTATTATTASNDDAAAVTVLIAEDNLLNRSLLFDQLTTLGARVIEATNGEEALALLSKEPVNVVMTDIDMPVMNGFQLLSEMRAHGLAIPVYAVSASTRPEDIAEGRARGFTDYLAKPVPLETLEAIVREGSGNGSGRRDDHAGGSDEPDALPEVPEVPAAYVPAFLVQADREITEFDEVMRERTLARLKRWLHGVAGGLAVLGPSALHEQCQELRAYIHESAEWDREIELQAYSIRDMLQEMAASLKRR</sequence>
<dbReference type="GO" id="GO:0005886">
    <property type="term" value="C:plasma membrane"/>
    <property type="evidence" value="ECO:0007669"/>
    <property type="project" value="UniProtKB-SubCell"/>
</dbReference>
<dbReference type="GO" id="GO:0000155">
    <property type="term" value="F:phosphorelay sensor kinase activity"/>
    <property type="evidence" value="ECO:0007669"/>
    <property type="project" value="InterPro"/>
</dbReference>
<dbReference type="SUPFAM" id="SSF52172">
    <property type="entry name" value="CheY-like"/>
    <property type="match status" value="1"/>
</dbReference>
<evidence type="ECO:0000256" key="4">
    <source>
        <dbReference type="ARBA" id="ARBA00022475"/>
    </source>
</evidence>
<dbReference type="AlphaFoldDB" id="A0A102KRK7"/>
<dbReference type="InterPro" id="IPR004358">
    <property type="entry name" value="Sig_transdc_His_kin-like_C"/>
</dbReference>
<comment type="catalytic activity">
    <reaction evidence="1">
        <text>ATP + protein L-histidine = ADP + protein N-phospho-L-histidine.</text>
        <dbReference type="EC" id="2.7.13.3"/>
    </reaction>
</comment>
<evidence type="ECO:0000256" key="13">
    <source>
        <dbReference type="ARBA" id="ARBA00023136"/>
    </source>
</evidence>
<dbReference type="GO" id="GO:0009927">
    <property type="term" value="F:histidine phosphotransfer kinase activity"/>
    <property type="evidence" value="ECO:0007669"/>
    <property type="project" value="TreeGrafter"/>
</dbReference>
<dbReference type="InterPro" id="IPR001789">
    <property type="entry name" value="Sig_transdc_resp-reg_receiver"/>
</dbReference>
<keyword evidence="9 16" id="KW-0418">Kinase</keyword>
<dbReference type="Gene3D" id="3.40.50.2300">
    <property type="match status" value="1"/>
</dbReference>
<dbReference type="PROSITE" id="PS50894">
    <property type="entry name" value="HPT"/>
    <property type="match status" value="1"/>
</dbReference>
<comment type="caution">
    <text evidence="16">The sequence shown here is derived from an EMBL/GenBank/DDBJ whole genome shotgun (WGS) entry which is preliminary data.</text>
</comment>
<dbReference type="CDD" id="cd16922">
    <property type="entry name" value="HATPase_EvgS-ArcB-TorS-like"/>
    <property type="match status" value="1"/>
</dbReference>